<keyword evidence="2" id="KW-0238">DNA-binding</keyword>
<keyword evidence="1" id="KW-0805">Transcription regulation</keyword>
<evidence type="ECO:0000313" key="5">
    <source>
        <dbReference type="EMBL" id="KDN80569.1"/>
    </source>
</evidence>
<dbReference type="SMART" id="SM00866">
    <property type="entry name" value="UTRA"/>
    <property type="match status" value="1"/>
</dbReference>
<dbReference type="InterPro" id="IPR050679">
    <property type="entry name" value="Bact_HTH_transcr_reg"/>
</dbReference>
<dbReference type="InterPro" id="IPR000524">
    <property type="entry name" value="Tscrpt_reg_HTH_GntR"/>
</dbReference>
<dbReference type="AlphaFoldDB" id="A0A066YKW4"/>
<dbReference type="SMART" id="SM00345">
    <property type="entry name" value="HTH_GNTR"/>
    <property type="match status" value="1"/>
</dbReference>
<organism evidence="5 6">
    <name type="scientific">Kitasatospora cheerisanensis KCTC 2395</name>
    <dbReference type="NCBI Taxonomy" id="1348663"/>
    <lineage>
        <taxon>Bacteria</taxon>
        <taxon>Bacillati</taxon>
        <taxon>Actinomycetota</taxon>
        <taxon>Actinomycetes</taxon>
        <taxon>Kitasatosporales</taxon>
        <taxon>Streptomycetaceae</taxon>
        <taxon>Kitasatospora</taxon>
    </lineage>
</organism>
<keyword evidence="3" id="KW-0804">Transcription</keyword>
<dbReference type="Gene3D" id="1.10.10.10">
    <property type="entry name" value="Winged helix-like DNA-binding domain superfamily/Winged helix DNA-binding domain"/>
    <property type="match status" value="1"/>
</dbReference>
<dbReference type="InterPro" id="IPR011663">
    <property type="entry name" value="UTRA"/>
</dbReference>
<dbReference type="PANTHER" id="PTHR44846">
    <property type="entry name" value="MANNOSYL-D-GLYCERATE TRANSPORT/METABOLISM SYSTEM REPRESSOR MNGR-RELATED"/>
    <property type="match status" value="1"/>
</dbReference>
<dbReference type="SUPFAM" id="SSF64288">
    <property type="entry name" value="Chorismate lyase-like"/>
    <property type="match status" value="1"/>
</dbReference>
<dbReference type="Pfam" id="PF07702">
    <property type="entry name" value="UTRA"/>
    <property type="match status" value="1"/>
</dbReference>
<dbReference type="Proteomes" id="UP000027178">
    <property type="component" value="Unassembled WGS sequence"/>
</dbReference>
<dbReference type="HOGENOM" id="CLU_063236_8_1_11"/>
<dbReference type="InterPro" id="IPR036388">
    <property type="entry name" value="WH-like_DNA-bd_sf"/>
</dbReference>
<proteinExistence type="predicted"/>
<comment type="caution">
    <text evidence="5">The sequence shown here is derived from an EMBL/GenBank/DDBJ whole genome shotgun (WGS) entry which is preliminary data.</text>
</comment>
<dbReference type="InterPro" id="IPR028978">
    <property type="entry name" value="Chorismate_lyase_/UTRA_dom_sf"/>
</dbReference>
<dbReference type="InterPro" id="IPR036390">
    <property type="entry name" value="WH_DNA-bd_sf"/>
</dbReference>
<reference evidence="5 6" key="1">
    <citation type="submission" date="2014-05" db="EMBL/GenBank/DDBJ databases">
        <title>Draft Genome Sequence of Kitasatospora cheerisanensis KCTC 2395.</title>
        <authorList>
            <person name="Nam D.H."/>
        </authorList>
    </citation>
    <scope>NUCLEOTIDE SEQUENCE [LARGE SCALE GENOMIC DNA]</scope>
    <source>
        <strain evidence="5 6">KCTC 2395</strain>
    </source>
</reference>
<name>A0A066YKW4_9ACTN</name>
<evidence type="ECO:0000313" key="6">
    <source>
        <dbReference type="Proteomes" id="UP000027178"/>
    </source>
</evidence>
<evidence type="ECO:0000256" key="2">
    <source>
        <dbReference type="ARBA" id="ARBA00023125"/>
    </source>
</evidence>
<dbReference type="PROSITE" id="PS50949">
    <property type="entry name" value="HTH_GNTR"/>
    <property type="match status" value="1"/>
</dbReference>
<dbReference type="Gene3D" id="3.40.1410.10">
    <property type="entry name" value="Chorismate lyase-like"/>
    <property type="match status" value="1"/>
</dbReference>
<protein>
    <submittedName>
        <fullName evidence="5">GntR family transcriptional regulator</fullName>
    </submittedName>
</protein>
<evidence type="ECO:0000256" key="3">
    <source>
        <dbReference type="ARBA" id="ARBA00023163"/>
    </source>
</evidence>
<dbReference type="SUPFAM" id="SSF46785">
    <property type="entry name" value="Winged helix' DNA-binding domain"/>
    <property type="match status" value="1"/>
</dbReference>
<dbReference type="PATRIC" id="fig|1348663.4.peg.7439"/>
<dbReference type="GO" id="GO:0045892">
    <property type="term" value="P:negative regulation of DNA-templated transcription"/>
    <property type="evidence" value="ECO:0007669"/>
    <property type="project" value="TreeGrafter"/>
</dbReference>
<dbReference type="GO" id="GO:0003677">
    <property type="term" value="F:DNA binding"/>
    <property type="evidence" value="ECO:0007669"/>
    <property type="project" value="UniProtKB-KW"/>
</dbReference>
<dbReference type="EMBL" id="JNBY01000172">
    <property type="protein sequence ID" value="KDN80569.1"/>
    <property type="molecule type" value="Genomic_DNA"/>
</dbReference>
<dbReference type="eggNOG" id="COG2188">
    <property type="taxonomic scope" value="Bacteria"/>
</dbReference>
<accession>A0A066YKW4</accession>
<dbReference type="Pfam" id="PF00392">
    <property type="entry name" value="GntR"/>
    <property type="match status" value="1"/>
</dbReference>
<dbReference type="PRINTS" id="PR00035">
    <property type="entry name" value="HTHGNTR"/>
</dbReference>
<sequence length="288" mass="32680">MIVHPRGATSQGGTHNMYQQAGSVGQDEPMSKPLYRQVADTLRAEIADGVFGPGDDLPSERELRERFDASRNTVRQGLQLLVSEGLLNSSQGRAYQVRSHEIFVLNASKFENLQFSQREDGDSYDNEVLHSGRQPHQEFRVEMVKVPQDIAERLKVAPGEQGVLRFCRRFVDDTPWSTQATHYPKWLVDAHPRLAEPDDIEEGSTRYLADRGIEQIGYHDELMTRMPTPEEARELQIGPGVPLLIWIRTGFSTDKPVRCTRTTFRGDLNHITYDLGDLRALTTRGDLH</sequence>
<evidence type="ECO:0000259" key="4">
    <source>
        <dbReference type="PROSITE" id="PS50949"/>
    </source>
</evidence>
<evidence type="ECO:0000256" key="1">
    <source>
        <dbReference type="ARBA" id="ARBA00023015"/>
    </source>
</evidence>
<dbReference type="PANTHER" id="PTHR44846:SF17">
    <property type="entry name" value="GNTR-FAMILY TRANSCRIPTIONAL REGULATOR"/>
    <property type="match status" value="1"/>
</dbReference>
<dbReference type="GO" id="GO:0003700">
    <property type="term" value="F:DNA-binding transcription factor activity"/>
    <property type="evidence" value="ECO:0007669"/>
    <property type="project" value="InterPro"/>
</dbReference>
<gene>
    <name evidence="5" type="ORF">KCH_77160</name>
</gene>
<keyword evidence="6" id="KW-1185">Reference proteome</keyword>
<dbReference type="CDD" id="cd07377">
    <property type="entry name" value="WHTH_GntR"/>
    <property type="match status" value="1"/>
</dbReference>
<feature type="domain" description="HTH gntR-type" evidence="4">
    <location>
        <begin position="32"/>
        <end position="100"/>
    </location>
</feature>